<sequence length="93" mass="10960">MIYSDFYTPEIREELIYIHSPKFILGEYIYMAMALVDGHRVCIATAYKIDYCIKKAMQFVEKVPAIEFTHINKVKTGETEACKRFLIYNKKSH</sequence>
<proteinExistence type="predicted"/>
<evidence type="ECO:0000313" key="2">
    <source>
        <dbReference type="Proteomes" id="UP000262142"/>
    </source>
</evidence>
<keyword evidence="2" id="KW-1185">Reference proteome</keyword>
<reference evidence="1 2" key="1">
    <citation type="submission" date="2018-09" db="EMBL/GenBank/DDBJ databases">
        <authorList>
            <consortium name="Pathogen Informatics"/>
        </authorList>
    </citation>
    <scope>NUCLEOTIDE SEQUENCE [LARGE SCALE GENOMIC DNA]</scope>
    <source>
        <strain evidence="1 2">OH-22767</strain>
    </source>
</reference>
<protein>
    <submittedName>
        <fullName evidence="1">Uncharacterized protein</fullName>
    </submittedName>
</protein>
<evidence type="ECO:0000313" key="1">
    <source>
        <dbReference type="EMBL" id="SZD72482.1"/>
    </source>
</evidence>
<gene>
    <name evidence="1" type="ORF">SAMEA104719789_00931</name>
</gene>
<dbReference type="EMBL" id="UNSC01000003">
    <property type="protein sequence ID" value="SZD72482.1"/>
    <property type="molecule type" value="Genomic_DNA"/>
</dbReference>
<dbReference type="OrthoDB" id="7067748at2"/>
<accession>A0A383TXX4</accession>
<dbReference type="Proteomes" id="UP000262142">
    <property type="component" value="Unassembled WGS sequence"/>
</dbReference>
<organism evidence="1 2">
    <name type="scientific">Candidatus Ornithobacterium hominis</name>
    <dbReference type="NCBI Taxonomy" id="2497989"/>
    <lineage>
        <taxon>Bacteria</taxon>
        <taxon>Pseudomonadati</taxon>
        <taxon>Bacteroidota</taxon>
        <taxon>Flavobacteriia</taxon>
        <taxon>Flavobacteriales</taxon>
        <taxon>Weeksellaceae</taxon>
        <taxon>Ornithobacterium</taxon>
    </lineage>
</organism>
<name>A0A383TXX4_9FLAO</name>
<dbReference type="AlphaFoldDB" id="A0A383TXX4"/>